<feature type="binding site" evidence="10">
    <location>
        <position position="68"/>
    </location>
    <ligand>
        <name>NAD(+)</name>
        <dbReference type="ChEBI" id="CHEBI:57540"/>
    </ligand>
</feature>
<evidence type="ECO:0000256" key="11">
    <source>
        <dbReference type="RuleBase" id="RU000437"/>
    </source>
</evidence>
<dbReference type="PROSITE" id="PS00957">
    <property type="entry name" value="NAD_G3PDH"/>
    <property type="match status" value="1"/>
</dbReference>
<dbReference type="Gene3D" id="3.40.50.720">
    <property type="entry name" value="NAD(P)-binding Rossmann-like Domain"/>
    <property type="match status" value="1"/>
</dbReference>
<dbReference type="InterPro" id="IPR011128">
    <property type="entry name" value="G3P_DH_NAD-dep_N"/>
</dbReference>
<comment type="catalytic activity">
    <reaction evidence="12">
        <text>sn-glycerol 3-phosphate + NADP(+) = dihydroxyacetone phosphate + NADPH + H(+)</text>
        <dbReference type="Rhea" id="RHEA:11096"/>
        <dbReference type="ChEBI" id="CHEBI:15378"/>
        <dbReference type="ChEBI" id="CHEBI:57597"/>
        <dbReference type="ChEBI" id="CHEBI:57642"/>
        <dbReference type="ChEBI" id="CHEBI:57783"/>
        <dbReference type="ChEBI" id="CHEBI:58349"/>
        <dbReference type="EC" id="1.1.1.94"/>
    </reaction>
</comment>
<keyword evidence="3 11" id="KW-0560">Oxidoreductase</keyword>
<feature type="binding site" evidence="9">
    <location>
        <begin position="183"/>
        <end position="184"/>
    </location>
    <ligand>
        <name>substrate</name>
    </ligand>
</feature>
<evidence type="ECO:0000313" key="16">
    <source>
        <dbReference type="Proteomes" id="UP000703893"/>
    </source>
</evidence>
<keyword evidence="7" id="KW-1208">Phospholipid metabolism</keyword>
<dbReference type="GO" id="GO:0047952">
    <property type="term" value="F:glycerol-3-phosphate dehydrogenase [NAD(P)+] activity"/>
    <property type="evidence" value="ECO:0007669"/>
    <property type="project" value="UniProtKB-EC"/>
</dbReference>
<dbReference type="GO" id="GO:0005975">
    <property type="term" value="P:carbohydrate metabolic process"/>
    <property type="evidence" value="ECO:0007669"/>
    <property type="project" value="InterPro"/>
</dbReference>
<dbReference type="GO" id="GO:0046168">
    <property type="term" value="P:glycerol-3-phosphate catabolic process"/>
    <property type="evidence" value="ECO:0007669"/>
    <property type="project" value="InterPro"/>
</dbReference>
<dbReference type="Proteomes" id="UP000703893">
    <property type="component" value="Unassembled WGS sequence"/>
</dbReference>
<dbReference type="PIRSF" id="PIRSF000114">
    <property type="entry name" value="Glycerol-3-P_dh"/>
    <property type="match status" value="1"/>
</dbReference>
<evidence type="ECO:0000256" key="10">
    <source>
        <dbReference type="PIRSR" id="PIRSR000114-3"/>
    </source>
</evidence>
<evidence type="ECO:0000259" key="14">
    <source>
        <dbReference type="Pfam" id="PF07479"/>
    </source>
</evidence>
<comment type="similarity">
    <text evidence="1 11">Belongs to the NAD-dependent glycerol-3-phosphate dehydrogenase family.</text>
</comment>
<dbReference type="NCBIfam" id="NF000942">
    <property type="entry name" value="PRK00094.1-4"/>
    <property type="match status" value="1"/>
</dbReference>
<dbReference type="InterPro" id="IPR013328">
    <property type="entry name" value="6PGD_dom2"/>
</dbReference>
<dbReference type="GO" id="GO:0008654">
    <property type="term" value="P:phospholipid biosynthetic process"/>
    <property type="evidence" value="ECO:0007669"/>
    <property type="project" value="UniProtKB-KW"/>
</dbReference>
<evidence type="ECO:0000313" key="15">
    <source>
        <dbReference type="EMBL" id="MBM3275499.1"/>
    </source>
</evidence>
<dbReference type="NCBIfam" id="NF000940">
    <property type="entry name" value="PRK00094.1-2"/>
    <property type="match status" value="1"/>
</dbReference>
<dbReference type="Pfam" id="PF01210">
    <property type="entry name" value="NAD_Gly3P_dh_N"/>
    <property type="match status" value="1"/>
</dbReference>
<evidence type="ECO:0000256" key="1">
    <source>
        <dbReference type="ARBA" id="ARBA00011009"/>
    </source>
</evidence>
<organism evidence="15 16">
    <name type="scientific">Candidatus Tanganyikabacteria bacterium</name>
    <dbReference type="NCBI Taxonomy" id="2961651"/>
    <lineage>
        <taxon>Bacteria</taxon>
        <taxon>Bacillati</taxon>
        <taxon>Candidatus Sericytochromatia</taxon>
        <taxon>Candidatus Tanganyikabacteria</taxon>
    </lineage>
</organism>
<dbReference type="PRINTS" id="PR00077">
    <property type="entry name" value="GPDHDRGNASE"/>
</dbReference>
<dbReference type="Pfam" id="PF07479">
    <property type="entry name" value="NAD_Gly3P_dh_C"/>
    <property type="match status" value="1"/>
</dbReference>
<comment type="caution">
    <text evidence="15">The sequence shown here is derived from an EMBL/GenBank/DDBJ whole genome shotgun (WGS) entry which is preliminary data.</text>
</comment>
<keyword evidence="5" id="KW-0443">Lipid metabolism</keyword>
<feature type="binding site" evidence="10">
    <location>
        <position position="183"/>
    </location>
    <ligand>
        <name>NAD(+)</name>
        <dbReference type="ChEBI" id="CHEBI:57540"/>
    </ligand>
</feature>
<dbReference type="EC" id="1.1.1.94" evidence="12"/>
<evidence type="ECO:0000256" key="4">
    <source>
        <dbReference type="ARBA" id="ARBA00023027"/>
    </source>
</evidence>
<evidence type="ECO:0000256" key="8">
    <source>
        <dbReference type="PIRSR" id="PIRSR000114-1"/>
    </source>
</evidence>
<dbReference type="PANTHER" id="PTHR11728">
    <property type="entry name" value="GLYCEROL-3-PHOSPHATE DEHYDROGENASE"/>
    <property type="match status" value="1"/>
</dbReference>
<reference evidence="15 16" key="1">
    <citation type="submission" date="2019-03" db="EMBL/GenBank/DDBJ databases">
        <title>Lake Tanganyika Metagenome-Assembled Genomes (MAGs).</title>
        <authorList>
            <person name="Tran P."/>
        </authorList>
    </citation>
    <scope>NUCLEOTIDE SEQUENCE [LARGE SCALE GENOMIC DNA]</scope>
    <source>
        <strain evidence="15">K_DeepCast_65m_m2_236</strain>
    </source>
</reference>
<feature type="non-terminal residue" evidence="15">
    <location>
        <position position="1"/>
    </location>
</feature>
<evidence type="ECO:0000256" key="6">
    <source>
        <dbReference type="ARBA" id="ARBA00023209"/>
    </source>
</evidence>
<feature type="domain" description="Glycerol-3-phosphate dehydrogenase NAD-dependent N-terminal" evidence="13">
    <location>
        <begin position="2"/>
        <end position="86"/>
    </location>
</feature>
<evidence type="ECO:0000256" key="2">
    <source>
        <dbReference type="ARBA" id="ARBA00022516"/>
    </source>
</evidence>
<evidence type="ECO:0000256" key="7">
    <source>
        <dbReference type="ARBA" id="ARBA00023264"/>
    </source>
</evidence>
<dbReference type="GO" id="GO:0051287">
    <property type="term" value="F:NAD binding"/>
    <property type="evidence" value="ECO:0007669"/>
    <property type="project" value="InterPro"/>
</dbReference>
<dbReference type="InterPro" id="IPR006109">
    <property type="entry name" value="G3P_DH_NAD-dep_C"/>
</dbReference>
<feature type="active site" description="Proton acceptor" evidence="8">
    <location>
        <position position="119"/>
    </location>
</feature>
<evidence type="ECO:0000256" key="3">
    <source>
        <dbReference type="ARBA" id="ARBA00023002"/>
    </source>
</evidence>
<evidence type="ECO:0000256" key="12">
    <source>
        <dbReference type="RuleBase" id="RU000439"/>
    </source>
</evidence>
<evidence type="ECO:0000259" key="13">
    <source>
        <dbReference type="Pfam" id="PF01210"/>
    </source>
</evidence>
<sequence>ECRVIFLVVPSHGLRAVARHLGGDLDGSQVLIHAVKGIEPGTFKRMSQILREETASRKIGVLSGPNLAKEVALHHPSATVIASRFEEVIEIGRNLLWCKSFRVYGNTDVIGTEMGGALKNVMAIASGIATGLGFGMNTMALLMTRGLAEIARLGVAEGAQLQTFQGLSGIGDLMATCFSPLSRNYQVGLRLAKGETLDDIVAGMSQVAEGVKTTRTVFEWSKASGVYMPITEGVYRMLFDGARPQEVLSSLMDITKYVYEFDSPKPAKAGT</sequence>
<feature type="domain" description="Glycerol-3-phosphate dehydrogenase NAD-dependent C-terminal" evidence="14">
    <location>
        <begin position="108"/>
        <end position="248"/>
    </location>
</feature>
<feature type="binding site" evidence="9">
    <location>
        <position position="36"/>
    </location>
    <ligand>
        <name>substrate</name>
    </ligand>
</feature>
<keyword evidence="2" id="KW-0444">Lipid biosynthesis</keyword>
<dbReference type="InterPro" id="IPR008927">
    <property type="entry name" value="6-PGluconate_DH-like_C_sf"/>
</dbReference>
<dbReference type="Gene3D" id="1.10.1040.10">
    <property type="entry name" value="N-(1-d-carboxylethyl)-l-norvaline Dehydrogenase, domain 2"/>
    <property type="match status" value="1"/>
</dbReference>
<dbReference type="GO" id="GO:0005829">
    <property type="term" value="C:cytosol"/>
    <property type="evidence" value="ECO:0007669"/>
    <property type="project" value="TreeGrafter"/>
</dbReference>
<dbReference type="SUPFAM" id="SSF51735">
    <property type="entry name" value="NAD(P)-binding Rossmann-fold domains"/>
    <property type="match status" value="1"/>
</dbReference>
<accession>A0A937X3Z3</accession>
<gene>
    <name evidence="15" type="ORF">FJZ00_10115</name>
</gene>
<keyword evidence="6" id="KW-0594">Phospholipid biosynthesis</keyword>
<evidence type="ECO:0000256" key="5">
    <source>
        <dbReference type="ARBA" id="ARBA00023098"/>
    </source>
</evidence>
<protein>
    <recommendedName>
        <fullName evidence="12">Glycerol-3-phosphate dehydrogenase</fullName>
        <ecNumber evidence="12">1.1.1.94</ecNumber>
    </recommendedName>
</protein>
<dbReference type="AlphaFoldDB" id="A0A937X3Z3"/>
<dbReference type="PANTHER" id="PTHR11728:SF1">
    <property type="entry name" value="GLYCEROL-3-PHOSPHATE DEHYDROGENASE [NAD(+)] 2, CHLOROPLASTIC"/>
    <property type="match status" value="1"/>
</dbReference>
<dbReference type="EMBL" id="VGJX01000599">
    <property type="protein sequence ID" value="MBM3275499.1"/>
    <property type="molecule type" value="Genomic_DNA"/>
</dbReference>
<name>A0A937X3Z3_9BACT</name>
<dbReference type="SUPFAM" id="SSF48179">
    <property type="entry name" value="6-phosphogluconate dehydrogenase C-terminal domain-like"/>
    <property type="match status" value="1"/>
</dbReference>
<evidence type="ECO:0000256" key="9">
    <source>
        <dbReference type="PIRSR" id="PIRSR000114-2"/>
    </source>
</evidence>
<proteinExistence type="inferred from homology"/>
<dbReference type="FunFam" id="1.10.1040.10:FF:000001">
    <property type="entry name" value="Glycerol-3-phosphate dehydrogenase [NAD(P)+]"/>
    <property type="match status" value="1"/>
</dbReference>
<dbReference type="InterPro" id="IPR036291">
    <property type="entry name" value="NAD(P)-bd_dom_sf"/>
</dbReference>
<dbReference type="InterPro" id="IPR006168">
    <property type="entry name" value="G3P_DH_NAD-dep"/>
</dbReference>
<keyword evidence="4 10" id="KW-0520">NAD</keyword>